<dbReference type="Proteomes" id="UP001230504">
    <property type="component" value="Unassembled WGS sequence"/>
</dbReference>
<sequence length="295" mass="32480">MEDFFEEIVNRGLRDFLPLPFKQAYDQWLETFSASETSSLARRPSSHLSTVDRDKYRISSRHSGVASPATINDLSDITSLPSDFTANHQETPSTPTPASRVASPIDVRTRRAAESLGRVCIPSAYASSSSPGPAPRSNNQVSFAQDSPRQRRHPPSPPPPPPPPPPFAAAPLDGRHPAPAYHNLSFPTKHDKEKSRPKALIMKGVEDLEYINACYHDLARKALERLDDFRQVSLTMQRRMLQLRQLEAVNEPQGVPARNGSIKTAAAAKPSPSAAMGKRYSQGGSRRDVWGDANI</sequence>
<name>A0AAD8UYP3_9PEZI</name>
<protein>
    <submittedName>
        <fullName evidence="2">Uncharacterized protein</fullName>
    </submittedName>
</protein>
<reference evidence="2" key="1">
    <citation type="submission" date="2021-06" db="EMBL/GenBank/DDBJ databases">
        <title>Comparative genomics, transcriptomics and evolutionary studies reveal genomic signatures of adaptation to plant cell wall in hemibiotrophic fungi.</title>
        <authorList>
            <consortium name="DOE Joint Genome Institute"/>
            <person name="Baroncelli R."/>
            <person name="Diaz J.F."/>
            <person name="Benocci T."/>
            <person name="Peng M."/>
            <person name="Battaglia E."/>
            <person name="Haridas S."/>
            <person name="Andreopoulos W."/>
            <person name="Labutti K."/>
            <person name="Pangilinan J."/>
            <person name="Floch G.L."/>
            <person name="Makela M.R."/>
            <person name="Henrissat B."/>
            <person name="Grigoriev I.V."/>
            <person name="Crouch J.A."/>
            <person name="De Vries R.P."/>
            <person name="Sukno S.A."/>
            <person name="Thon M.R."/>
        </authorList>
    </citation>
    <scope>NUCLEOTIDE SEQUENCE</scope>
    <source>
        <strain evidence="2">CBS 125086</strain>
    </source>
</reference>
<dbReference type="AlphaFoldDB" id="A0AAD8UYP3"/>
<evidence type="ECO:0000256" key="1">
    <source>
        <dbReference type="SAM" id="MobiDB-lite"/>
    </source>
</evidence>
<comment type="caution">
    <text evidence="2">The sequence shown here is derived from an EMBL/GenBank/DDBJ whole genome shotgun (WGS) entry which is preliminary data.</text>
</comment>
<evidence type="ECO:0000313" key="2">
    <source>
        <dbReference type="EMBL" id="KAK1566136.1"/>
    </source>
</evidence>
<dbReference type="GeneID" id="85447093"/>
<feature type="compositionally biased region" description="Low complexity" evidence="1">
    <location>
        <begin position="265"/>
        <end position="275"/>
    </location>
</feature>
<feature type="region of interest" description="Disordered" evidence="1">
    <location>
        <begin position="124"/>
        <end position="196"/>
    </location>
</feature>
<organism evidence="2 3">
    <name type="scientific">Colletotrichum navitas</name>
    <dbReference type="NCBI Taxonomy" id="681940"/>
    <lineage>
        <taxon>Eukaryota</taxon>
        <taxon>Fungi</taxon>
        <taxon>Dikarya</taxon>
        <taxon>Ascomycota</taxon>
        <taxon>Pezizomycotina</taxon>
        <taxon>Sordariomycetes</taxon>
        <taxon>Hypocreomycetidae</taxon>
        <taxon>Glomerellales</taxon>
        <taxon>Glomerellaceae</taxon>
        <taxon>Colletotrichum</taxon>
        <taxon>Colletotrichum graminicola species complex</taxon>
    </lineage>
</organism>
<accession>A0AAD8UYP3</accession>
<feature type="compositionally biased region" description="Polar residues" evidence="1">
    <location>
        <begin position="69"/>
        <end position="97"/>
    </location>
</feature>
<feature type="region of interest" description="Disordered" evidence="1">
    <location>
        <begin position="263"/>
        <end position="295"/>
    </location>
</feature>
<gene>
    <name evidence="2" type="ORF">LY79DRAFT_663879</name>
</gene>
<feature type="compositionally biased region" description="Polar residues" evidence="1">
    <location>
        <begin position="138"/>
        <end position="147"/>
    </location>
</feature>
<feature type="compositionally biased region" description="Low complexity" evidence="1">
    <location>
        <begin position="124"/>
        <end position="137"/>
    </location>
</feature>
<evidence type="ECO:0000313" key="3">
    <source>
        <dbReference type="Proteomes" id="UP001230504"/>
    </source>
</evidence>
<feature type="compositionally biased region" description="Pro residues" evidence="1">
    <location>
        <begin position="155"/>
        <end position="168"/>
    </location>
</feature>
<keyword evidence="3" id="KW-1185">Reference proteome</keyword>
<feature type="region of interest" description="Disordered" evidence="1">
    <location>
        <begin position="39"/>
        <end position="105"/>
    </location>
</feature>
<feature type="compositionally biased region" description="Basic and acidic residues" evidence="1">
    <location>
        <begin position="285"/>
        <end position="295"/>
    </location>
</feature>
<dbReference type="EMBL" id="JAHLJV010000159">
    <property type="protein sequence ID" value="KAK1566136.1"/>
    <property type="molecule type" value="Genomic_DNA"/>
</dbReference>
<dbReference type="RefSeq" id="XP_060407352.1">
    <property type="nucleotide sequence ID" value="XM_060562853.1"/>
</dbReference>
<proteinExistence type="predicted"/>